<gene>
    <name evidence="2" type="ORF">GCM10025865_19640</name>
</gene>
<evidence type="ECO:0008006" key="4">
    <source>
        <dbReference type="Google" id="ProtNLM"/>
    </source>
</evidence>
<dbReference type="InterPro" id="IPR036890">
    <property type="entry name" value="HATPase_C_sf"/>
</dbReference>
<keyword evidence="3" id="KW-1185">Reference proteome</keyword>
<evidence type="ECO:0000256" key="1">
    <source>
        <dbReference type="SAM" id="MobiDB-lite"/>
    </source>
</evidence>
<name>A0ABM8G3F5_9CELL</name>
<dbReference type="SUPFAM" id="SSF55874">
    <property type="entry name" value="ATPase domain of HSP90 chaperone/DNA topoisomerase II/histidine kinase"/>
    <property type="match status" value="1"/>
</dbReference>
<evidence type="ECO:0000313" key="3">
    <source>
        <dbReference type="Proteomes" id="UP001321475"/>
    </source>
</evidence>
<protein>
    <recommendedName>
        <fullName evidence="4">ATP-binding protein</fullName>
    </recommendedName>
</protein>
<organism evidence="2 3">
    <name type="scientific">Paraoerskovia sediminicola</name>
    <dbReference type="NCBI Taxonomy" id="1138587"/>
    <lineage>
        <taxon>Bacteria</taxon>
        <taxon>Bacillati</taxon>
        <taxon>Actinomycetota</taxon>
        <taxon>Actinomycetes</taxon>
        <taxon>Micrococcales</taxon>
        <taxon>Cellulomonadaceae</taxon>
        <taxon>Paraoerskovia</taxon>
    </lineage>
</organism>
<evidence type="ECO:0000313" key="2">
    <source>
        <dbReference type="EMBL" id="BDZ42665.1"/>
    </source>
</evidence>
<dbReference type="RefSeq" id="WP_286217113.1">
    <property type="nucleotide sequence ID" value="NZ_AP027729.1"/>
</dbReference>
<dbReference type="NCBIfam" id="NF047352">
    <property type="entry name" value="P_loop_sacsin"/>
    <property type="match status" value="1"/>
</dbReference>
<sequence length="1089" mass="112310">MTTDPFGTAGLRAAVARAWLESPARFREDANTEEDFGPGHYAGRLVTELAQNAADAAARAGVPGRLHLELVEPPSERPDGTPAVLVARNTGAPLDRAGVVALAGMRASAKRDAESQVGRFGVGFSAVRAVSDDVTVASRSTGGVRFSLEATRELLAGLGNERGADVAEETGGREAVEPLTAEHPAERRTELGAEVRRRGTSLPMLRLPFEASLIGDVTADAPGLDAHDRYETEVHVVLRDDQATAAVRGELAALDDLVLVALPALDEITVVHAGDVRVLRDVEDRWVVVRDHGTFPPGDGARVEDAATWDVAWALPREGGAPTGPGASDAVLHAPTPTAEAMAFPAVLLASFPLDPSRRHVVDGEAARTVARHAGAAYARLAEEVAARPATTGLHVLDLVPTGLPGSAVDALVRDAAIEALAAAPVLEAGSGTDADPDPDLAPGPGRVAPRDATFVAGDPGQDPAVLAALAPGTPGLVAVTPEQAARARACGVQRADLADAVARVPDGLSPERWRDLYAAFEPWIADASVREALGTVAVPLADGRVARGARGLVLPTGAAADPDVSGAFAALDVRTVHPSATHPVLERLGARSSDAFDVLVGVRDAVVAASADVLDGAADDVEADRLRDAVLGLVAAALADRPGLDPDRFPFWLGELPLPVRHLSEDGASDADPAPARESLLPGSQAATLLDLPAVADALVGRWGEAVLRAVGVRSAVGVYVVPDVLTPDETADAGPHAEAMADLTAPSPDDPAPWLDGWRVYLEDVADAVGHSAHVGDLAAVADLDSAADPARMLRAVAQDRAARAALLTPVRGAAGRTHPSYAAWWFAGLGAAFALPGSDVPLLRACPYDGLDEAVLRAVGGVSTLAGLDALGWAEALDGLPDVGESVDPAVAVAVWRGLAEAADALDDAGRAAFADDVDRLPVQDGGRCVVVDVADVVVADVACWAQLRAVVPAPAGRADELADLLDVPVAEDLPPDAPDPTAPAEAAPPTEHDVPAAVRELFPAVPVVWTEHEDLRVDGVEVDWWVSGPDRARAAHAATSDGLARALAAASGRFEDRHAILAVLLSPEDSTAVRLDSAWDGYTPR</sequence>
<reference evidence="3" key="1">
    <citation type="journal article" date="2019" name="Int. J. Syst. Evol. Microbiol.">
        <title>The Global Catalogue of Microorganisms (GCM) 10K type strain sequencing project: providing services to taxonomists for standard genome sequencing and annotation.</title>
        <authorList>
            <consortium name="The Broad Institute Genomics Platform"/>
            <consortium name="The Broad Institute Genome Sequencing Center for Infectious Disease"/>
            <person name="Wu L."/>
            <person name="Ma J."/>
        </authorList>
    </citation>
    <scope>NUCLEOTIDE SEQUENCE [LARGE SCALE GENOMIC DNA]</scope>
    <source>
        <strain evidence="3">NBRC 108565</strain>
    </source>
</reference>
<feature type="region of interest" description="Disordered" evidence="1">
    <location>
        <begin position="974"/>
        <end position="995"/>
    </location>
</feature>
<dbReference type="Proteomes" id="UP001321475">
    <property type="component" value="Chromosome"/>
</dbReference>
<dbReference type="EMBL" id="AP027729">
    <property type="protein sequence ID" value="BDZ42665.1"/>
    <property type="molecule type" value="Genomic_DNA"/>
</dbReference>
<accession>A0ABM8G3F5</accession>
<proteinExistence type="predicted"/>